<dbReference type="Gene3D" id="2.60.40.1120">
    <property type="entry name" value="Carboxypeptidase-like, regulatory domain"/>
    <property type="match status" value="1"/>
</dbReference>
<dbReference type="GO" id="GO:0004180">
    <property type="term" value="F:carboxypeptidase activity"/>
    <property type="evidence" value="ECO:0007669"/>
    <property type="project" value="UniProtKB-KW"/>
</dbReference>
<organism evidence="2 3">
    <name type="scientific">Tahibacter soli</name>
    <dbReference type="NCBI Taxonomy" id="2983605"/>
    <lineage>
        <taxon>Bacteria</taxon>
        <taxon>Pseudomonadati</taxon>
        <taxon>Pseudomonadota</taxon>
        <taxon>Gammaproteobacteria</taxon>
        <taxon>Lysobacterales</taxon>
        <taxon>Rhodanobacteraceae</taxon>
        <taxon>Tahibacter</taxon>
    </lineage>
</organism>
<feature type="chain" id="PRO_5040871003" evidence="1">
    <location>
        <begin position="24"/>
        <end position="118"/>
    </location>
</feature>
<reference evidence="2" key="1">
    <citation type="submission" date="2023-02" db="EMBL/GenBank/DDBJ databases">
        <title>Tahibacter soli sp. nov. isolated from soil.</title>
        <authorList>
            <person name="Baek J.H."/>
            <person name="Lee J.K."/>
            <person name="Choi D.G."/>
            <person name="Jeon C.O."/>
        </authorList>
    </citation>
    <scope>NUCLEOTIDE SEQUENCE</scope>
    <source>
        <strain evidence="2">BL</strain>
    </source>
</reference>
<keyword evidence="2" id="KW-0378">Hydrolase</keyword>
<gene>
    <name evidence="2" type="ORF">OD750_008265</name>
</gene>
<keyword evidence="2" id="KW-0645">Protease</keyword>
<dbReference type="InterPro" id="IPR013784">
    <property type="entry name" value="Carb-bd-like_fold"/>
</dbReference>
<dbReference type="AlphaFoldDB" id="A0A9X4BGB4"/>
<dbReference type="RefSeq" id="WP_263541113.1">
    <property type="nucleotide sequence ID" value="NZ_JAOVZO020000011.1"/>
</dbReference>
<dbReference type="SUPFAM" id="SSF49452">
    <property type="entry name" value="Starch-binding domain-like"/>
    <property type="match status" value="1"/>
</dbReference>
<keyword evidence="2" id="KW-0121">Carboxypeptidase</keyword>
<name>A0A9X4BGB4_9GAMM</name>
<evidence type="ECO:0000313" key="3">
    <source>
        <dbReference type="Proteomes" id="UP001139971"/>
    </source>
</evidence>
<protein>
    <submittedName>
        <fullName evidence="2">Carboxypeptidase-like regulatory domain-containing protein</fullName>
    </submittedName>
</protein>
<sequence>MPFTKLLSAALFAVALAAPPICAAQTTGTIAGTVLDKTTKKPVADIIIVLTGTSLESEEIAHSGNDGGYRFANLQPGLFTVSVVNDGYNPYERRDLAVNAGQTYRLRIELVPNPSADK</sequence>
<dbReference type="GO" id="GO:0030246">
    <property type="term" value="F:carbohydrate binding"/>
    <property type="evidence" value="ECO:0007669"/>
    <property type="project" value="InterPro"/>
</dbReference>
<dbReference type="Proteomes" id="UP001139971">
    <property type="component" value="Unassembled WGS sequence"/>
</dbReference>
<evidence type="ECO:0000313" key="2">
    <source>
        <dbReference type="EMBL" id="MDC8012540.1"/>
    </source>
</evidence>
<accession>A0A9X4BGB4</accession>
<evidence type="ECO:0000256" key="1">
    <source>
        <dbReference type="SAM" id="SignalP"/>
    </source>
</evidence>
<keyword evidence="3" id="KW-1185">Reference proteome</keyword>
<keyword evidence="1" id="KW-0732">Signal</keyword>
<comment type="caution">
    <text evidence="2">The sequence shown here is derived from an EMBL/GenBank/DDBJ whole genome shotgun (WGS) entry which is preliminary data.</text>
</comment>
<dbReference type="Pfam" id="PF13620">
    <property type="entry name" value="CarboxypepD_reg"/>
    <property type="match status" value="1"/>
</dbReference>
<feature type="signal peptide" evidence="1">
    <location>
        <begin position="1"/>
        <end position="23"/>
    </location>
</feature>
<dbReference type="EMBL" id="JAOVZO020000011">
    <property type="protein sequence ID" value="MDC8012540.1"/>
    <property type="molecule type" value="Genomic_DNA"/>
</dbReference>
<proteinExistence type="predicted"/>